<sequence length="241" mass="26694">MAQMSCLVVRWINPQEPPKSTTANHLQKLTLRGNVQPTIFAWLFAPLLESLVLEFVGLSTFFSQSPSVNLPDFLNRTANPLKELHLKNADFELHDCLNAATSLEILVVENTEIKNSNYGGLEALLSKDQPGYSTRPFAVPPRMACTRLRNMHLTGIFMSQAVVLGPLVSSRLGDQASKNGVVELENVYARLLRGHHTADIEVLEKMVEGIVTKLSNSFSGESINSSNSTQCLSSEFREIHE</sequence>
<organism evidence="1 2">
    <name type="scientific">Crepidotus variabilis</name>
    <dbReference type="NCBI Taxonomy" id="179855"/>
    <lineage>
        <taxon>Eukaryota</taxon>
        <taxon>Fungi</taxon>
        <taxon>Dikarya</taxon>
        <taxon>Basidiomycota</taxon>
        <taxon>Agaricomycotina</taxon>
        <taxon>Agaricomycetes</taxon>
        <taxon>Agaricomycetidae</taxon>
        <taxon>Agaricales</taxon>
        <taxon>Agaricineae</taxon>
        <taxon>Crepidotaceae</taxon>
        <taxon>Crepidotus</taxon>
    </lineage>
</organism>
<dbReference type="EMBL" id="MU157827">
    <property type="protein sequence ID" value="KAF9533929.1"/>
    <property type="molecule type" value="Genomic_DNA"/>
</dbReference>
<dbReference type="SUPFAM" id="SSF52047">
    <property type="entry name" value="RNI-like"/>
    <property type="match status" value="1"/>
</dbReference>
<proteinExistence type="predicted"/>
<evidence type="ECO:0000313" key="1">
    <source>
        <dbReference type="EMBL" id="KAF9533929.1"/>
    </source>
</evidence>
<keyword evidence="2" id="KW-1185">Reference proteome</keyword>
<evidence type="ECO:0000313" key="2">
    <source>
        <dbReference type="Proteomes" id="UP000807306"/>
    </source>
</evidence>
<dbReference type="Proteomes" id="UP000807306">
    <property type="component" value="Unassembled WGS sequence"/>
</dbReference>
<protein>
    <submittedName>
        <fullName evidence="1">Uncharacterized protein</fullName>
    </submittedName>
</protein>
<comment type="caution">
    <text evidence="1">The sequence shown here is derived from an EMBL/GenBank/DDBJ whole genome shotgun (WGS) entry which is preliminary data.</text>
</comment>
<accession>A0A9P6JVH8</accession>
<dbReference type="AlphaFoldDB" id="A0A9P6JVH8"/>
<reference evidence="1" key="1">
    <citation type="submission" date="2020-11" db="EMBL/GenBank/DDBJ databases">
        <authorList>
            <consortium name="DOE Joint Genome Institute"/>
            <person name="Ahrendt S."/>
            <person name="Riley R."/>
            <person name="Andreopoulos W."/>
            <person name="Labutti K."/>
            <person name="Pangilinan J."/>
            <person name="Ruiz-Duenas F.J."/>
            <person name="Barrasa J.M."/>
            <person name="Sanchez-Garcia M."/>
            <person name="Camarero S."/>
            <person name="Miyauchi S."/>
            <person name="Serrano A."/>
            <person name="Linde D."/>
            <person name="Babiker R."/>
            <person name="Drula E."/>
            <person name="Ayuso-Fernandez I."/>
            <person name="Pacheco R."/>
            <person name="Padilla G."/>
            <person name="Ferreira P."/>
            <person name="Barriuso J."/>
            <person name="Kellner H."/>
            <person name="Castanera R."/>
            <person name="Alfaro M."/>
            <person name="Ramirez L."/>
            <person name="Pisabarro A.G."/>
            <person name="Kuo A."/>
            <person name="Tritt A."/>
            <person name="Lipzen A."/>
            <person name="He G."/>
            <person name="Yan M."/>
            <person name="Ng V."/>
            <person name="Cullen D."/>
            <person name="Martin F."/>
            <person name="Rosso M.-N."/>
            <person name="Henrissat B."/>
            <person name="Hibbett D."/>
            <person name="Martinez A.T."/>
            <person name="Grigoriev I.V."/>
        </authorList>
    </citation>
    <scope>NUCLEOTIDE SEQUENCE</scope>
    <source>
        <strain evidence="1">CBS 506.95</strain>
    </source>
</reference>
<name>A0A9P6JVH8_9AGAR</name>
<gene>
    <name evidence="1" type="ORF">CPB83DRAFT_831736</name>
</gene>